<dbReference type="Proteomes" id="UP000515847">
    <property type="component" value="Chromosome"/>
</dbReference>
<dbReference type="AlphaFoldDB" id="A0A7G6E029"/>
<proteinExistence type="predicted"/>
<dbReference type="KEGG" id="tfr:BR63_03330"/>
<organism evidence="2 3">
    <name type="scientific">Thermanaerosceptrum fracticalcis</name>
    <dbReference type="NCBI Taxonomy" id="1712410"/>
    <lineage>
        <taxon>Bacteria</taxon>
        <taxon>Bacillati</taxon>
        <taxon>Bacillota</taxon>
        <taxon>Clostridia</taxon>
        <taxon>Eubacteriales</taxon>
        <taxon>Peptococcaceae</taxon>
        <taxon>Thermanaerosceptrum</taxon>
    </lineage>
</organism>
<dbReference type="SUPFAM" id="SSF159006">
    <property type="entry name" value="YopX-like"/>
    <property type="match status" value="1"/>
</dbReference>
<reference evidence="2 3" key="1">
    <citation type="journal article" date="2019" name="Front. Microbiol.">
        <title>Thermoanaerosceptrum fracticalcis gen. nov. sp. nov., a Novel Fumarate-Fermenting Microorganism From a Deep Fractured Carbonate Aquifer of the US Great Basin.</title>
        <authorList>
            <person name="Hamilton-Brehm S.D."/>
            <person name="Stewart L.E."/>
            <person name="Zavarin M."/>
            <person name="Caldwell M."/>
            <person name="Lawson P.A."/>
            <person name="Onstott T.C."/>
            <person name="Grzymski J."/>
            <person name="Neveux I."/>
            <person name="Lollar B.S."/>
            <person name="Russell C.E."/>
            <person name="Moser D.P."/>
        </authorList>
    </citation>
    <scope>NUCLEOTIDE SEQUENCE [LARGE SCALE GENOMIC DNA]</scope>
    <source>
        <strain evidence="2 3">DRI-13</strain>
    </source>
</reference>
<dbReference type="InterPro" id="IPR019096">
    <property type="entry name" value="YopX_protein"/>
</dbReference>
<dbReference type="Gene3D" id="2.30.30.290">
    <property type="entry name" value="YopX-like domains"/>
    <property type="match status" value="1"/>
</dbReference>
<feature type="domain" description="YopX protein" evidence="1">
    <location>
        <begin position="31"/>
        <end position="145"/>
    </location>
</feature>
<evidence type="ECO:0000259" key="1">
    <source>
        <dbReference type="Pfam" id="PF09643"/>
    </source>
</evidence>
<dbReference type="EMBL" id="CP045798">
    <property type="protein sequence ID" value="QNB45433.1"/>
    <property type="molecule type" value="Genomic_DNA"/>
</dbReference>
<keyword evidence="3" id="KW-1185">Reference proteome</keyword>
<accession>A0A7G6E029</accession>
<dbReference type="InterPro" id="IPR023385">
    <property type="entry name" value="YopX-like_C"/>
</dbReference>
<gene>
    <name evidence="2" type="ORF">BR63_03330</name>
</gene>
<evidence type="ECO:0000313" key="2">
    <source>
        <dbReference type="EMBL" id="QNB45433.1"/>
    </source>
</evidence>
<name>A0A7G6E029_THEFR</name>
<evidence type="ECO:0000313" key="3">
    <source>
        <dbReference type="Proteomes" id="UP000515847"/>
    </source>
</evidence>
<dbReference type="Pfam" id="PF09643">
    <property type="entry name" value="YopX"/>
    <property type="match status" value="1"/>
</dbReference>
<protein>
    <recommendedName>
        <fullName evidence="1">YopX protein domain-containing protein</fullName>
    </recommendedName>
</protein>
<sequence length="149" mass="17342">MSEFNWSVSVLTKTSKKTRSNGRGGRIREIEFRGKRKDNGEWVYGYYYKDVEGTSILYLRPDGSLDRKKVIPKTVGQYIGLKDRHKKKIYKGDIIKVYDFLAIVEDDHITQMGNIKDFCFSFDTMAEIEKEIEIIGNIYENPELLNTAL</sequence>